<dbReference type="AlphaFoldDB" id="A0A126Q039"/>
<protein>
    <submittedName>
        <fullName evidence="2">Uncharacterized protein</fullName>
    </submittedName>
</protein>
<accession>A0A126Q039</accession>
<evidence type="ECO:0000313" key="3">
    <source>
        <dbReference type="Proteomes" id="UP000063991"/>
    </source>
</evidence>
<evidence type="ECO:0000256" key="1">
    <source>
        <dbReference type="SAM" id="Phobius"/>
    </source>
</evidence>
<organism evidence="2 3">
    <name type="scientific">Alteromonas macleodii</name>
    <name type="common">Pseudoalteromonas macleodii</name>
    <dbReference type="NCBI Taxonomy" id="28108"/>
    <lineage>
        <taxon>Bacteria</taxon>
        <taxon>Pseudomonadati</taxon>
        <taxon>Pseudomonadota</taxon>
        <taxon>Gammaproteobacteria</taxon>
        <taxon>Alteromonadales</taxon>
        <taxon>Alteromonadaceae</taxon>
        <taxon>Alteromonas/Salinimonas group</taxon>
        <taxon>Alteromonas</taxon>
    </lineage>
</organism>
<reference evidence="2 3" key="1">
    <citation type="submission" date="2015-12" db="EMBL/GenBank/DDBJ databases">
        <authorList>
            <person name="Shamseldin A."/>
            <person name="Moawad H."/>
            <person name="Abd El-Rahim W.M."/>
            <person name="Sadowsky M.J."/>
        </authorList>
    </citation>
    <scope>NUCLEOTIDE SEQUENCE [LARGE SCALE GENOMIC DNA]</scope>
    <source>
        <strain evidence="2 3">D7</strain>
    </source>
</reference>
<keyword evidence="1" id="KW-1133">Transmembrane helix</keyword>
<evidence type="ECO:0000313" key="2">
    <source>
        <dbReference type="EMBL" id="AMJ98676.1"/>
    </source>
</evidence>
<sequence length="233" mass="24323">MFKAFITKSFLILISILSFSAGNVSLGMIALLGIPVAIIYFGAASAYDSEDNYKGAKRNENGFFTDNRGDVNPSLSAYKPKYTLESDKKGETRTTAGIGLVASASAFALDDHADSNASFFDDYISDADTSNPATGLPMHGAFDSAGNPLGTDGSSGIGFSDDSCVSNPANGLPMAGGIGGTDSAGNTFGHDNINDDFSQNTLDVTDSLDIHDSFDTSSSFDSSNSLSSFEDNW</sequence>
<keyword evidence="1" id="KW-0472">Membrane</keyword>
<feature type="transmembrane region" description="Helical" evidence="1">
    <location>
        <begin position="12"/>
        <end position="41"/>
    </location>
</feature>
<gene>
    <name evidence="2" type="ORF">AVL55_11155</name>
</gene>
<dbReference type="Proteomes" id="UP000063991">
    <property type="component" value="Chromosome"/>
</dbReference>
<keyword evidence="1" id="KW-0812">Transmembrane</keyword>
<name>A0A126Q039_ALTMA</name>
<dbReference type="OrthoDB" id="6610396at2"/>
<dbReference type="RefSeq" id="WP_061095183.1">
    <property type="nucleotide sequence ID" value="NZ_CP014323.1"/>
</dbReference>
<proteinExistence type="predicted"/>
<dbReference type="EMBL" id="CP014323">
    <property type="protein sequence ID" value="AMJ98676.1"/>
    <property type="molecule type" value="Genomic_DNA"/>
</dbReference>